<evidence type="ECO:0000256" key="1">
    <source>
        <dbReference type="ARBA" id="ARBA00001231"/>
    </source>
</evidence>
<comment type="similarity">
    <text evidence="2">Belongs to the glycosyl hydrolase 20 family.</text>
</comment>
<dbReference type="eggNOG" id="KOG2499">
    <property type="taxonomic scope" value="Eukaryota"/>
</dbReference>
<evidence type="ECO:0000256" key="5">
    <source>
        <dbReference type="ARBA" id="ARBA00022801"/>
    </source>
</evidence>
<keyword evidence="5" id="KW-0378">Hydrolase</keyword>
<dbReference type="InParanoid" id="E9HIE9"/>
<keyword evidence="4" id="KW-0732">Signal</keyword>
<dbReference type="InterPro" id="IPR025705">
    <property type="entry name" value="Beta_hexosaminidase_sua/sub"/>
</dbReference>
<dbReference type="PANTHER" id="PTHR22600">
    <property type="entry name" value="BETA-HEXOSAMINIDASE"/>
    <property type="match status" value="1"/>
</dbReference>
<dbReference type="Gene3D" id="3.20.20.80">
    <property type="entry name" value="Glycosidases"/>
    <property type="match status" value="1"/>
</dbReference>
<keyword evidence="8" id="KW-1185">Reference proteome</keyword>
<dbReference type="GO" id="GO:0016231">
    <property type="term" value="F:beta-N-acetylglucosaminidase activity"/>
    <property type="evidence" value="ECO:0000318"/>
    <property type="project" value="GO_Central"/>
</dbReference>
<proteinExistence type="inferred from homology"/>
<evidence type="ECO:0000256" key="3">
    <source>
        <dbReference type="ARBA" id="ARBA00012663"/>
    </source>
</evidence>
<protein>
    <recommendedName>
        <fullName evidence="3">beta-N-acetylhexosaminidase</fullName>
        <ecNumber evidence="3">3.2.1.52</ecNumber>
    </recommendedName>
</protein>
<accession>E9HIE9</accession>
<sequence length="291" mass="33224">MYFSMEKNMADELSVGTGEKQIASTTAMCALDSKSDGITQRQNLCQVLEFGNQRKLIDFAWGSEMLSENTSLKSFKIKQHQESFPIPVSRPVEYRNPERDFRMQVALKAYLGNDDASKICDSTFEDFNLSYLVVQNLQLPEEMKVTAKCTKLVLYDGKTCFIHNSSSCWIEGKYFDCGYGQWVGKGPNNWCSPYSGWQKVYENSPRKLITNFNETFNSQNSHQILGGEATIWTEQVDGAAIEGKLWPRSSALAETLWTDLDTNWRAAEHRMNHHRERLVQRGIQADGLQPE</sequence>
<dbReference type="STRING" id="6669.E9HIE9"/>
<organism evidence="7 8">
    <name type="scientific">Daphnia pulex</name>
    <name type="common">Water flea</name>
    <dbReference type="NCBI Taxonomy" id="6669"/>
    <lineage>
        <taxon>Eukaryota</taxon>
        <taxon>Metazoa</taxon>
        <taxon>Ecdysozoa</taxon>
        <taxon>Arthropoda</taxon>
        <taxon>Crustacea</taxon>
        <taxon>Branchiopoda</taxon>
        <taxon>Diplostraca</taxon>
        <taxon>Cladocera</taxon>
        <taxon>Anomopoda</taxon>
        <taxon>Daphniidae</taxon>
        <taxon>Daphnia</taxon>
    </lineage>
</organism>
<dbReference type="GO" id="GO:0005886">
    <property type="term" value="C:plasma membrane"/>
    <property type="evidence" value="ECO:0000318"/>
    <property type="project" value="GO_Central"/>
</dbReference>
<comment type="catalytic activity">
    <reaction evidence="1">
        <text>Hydrolysis of terminal non-reducing N-acetyl-D-hexosamine residues in N-acetyl-beta-D-hexosaminides.</text>
        <dbReference type="EC" id="3.2.1.52"/>
    </reaction>
</comment>
<dbReference type="HOGENOM" id="CLU_957309_0_0_1"/>
<dbReference type="InterPro" id="IPR015883">
    <property type="entry name" value="Glyco_hydro_20_cat"/>
</dbReference>
<evidence type="ECO:0000313" key="7">
    <source>
        <dbReference type="EMBL" id="EFX68508.1"/>
    </source>
</evidence>
<dbReference type="SUPFAM" id="SSF51445">
    <property type="entry name" value="(Trans)glycosidases"/>
    <property type="match status" value="1"/>
</dbReference>
<reference evidence="7 8" key="1">
    <citation type="journal article" date="2011" name="Science">
        <title>The ecoresponsive genome of Daphnia pulex.</title>
        <authorList>
            <person name="Colbourne J.K."/>
            <person name="Pfrender M.E."/>
            <person name="Gilbert D."/>
            <person name="Thomas W.K."/>
            <person name="Tucker A."/>
            <person name="Oakley T.H."/>
            <person name="Tokishita S."/>
            <person name="Aerts A."/>
            <person name="Arnold G.J."/>
            <person name="Basu M.K."/>
            <person name="Bauer D.J."/>
            <person name="Caceres C.E."/>
            <person name="Carmel L."/>
            <person name="Casola C."/>
            <person name="Choi J.H."/>
            <person name="Detter J.C."/>
            <person name="Dong Q."/>
            <person name="Dusheyko S."/>
            <person name="Eads B.D."/>
            <person name="Frohlich T."/>
            <person name="Geiler-Samerotte K.A."/>
            <person name="Gerlach D."/>
            <person name="Hatcher P."/>
            <person name="Jogdeo S."/>
            <person name="Krijgsveld J."/>
            <person name="Kriventseva E.V."/>
            <person name="Kultz D."/>
            <person name="Laforsch C."/>
            <person name="Lindquist E."/>
            <person name="Lopez J."/>
            <person name="Manak J.R."/>
            <person name="Muller J."/>
            <person name="Pangilinan J."/>
            <person name="Patwardhan R.P."/>
            <person name="Pitluck S."/>
            <person name="Pritham E.J."/>
            <person name="Rechtsteiner A."/>
            <person name="Rho M."/>
            <person name="Rogozin I.B."/>
            <person name="Sakarya O."/>
            <person name="Salamov A."/>
            <person name="Schaack S."/>
            <person name="Shapiro H."/>
            <person name="Shiga Y."/>
            <person name="Skalitzky C."/>
            <person name="Smith Z."/>
            <person name="Souvorov A."/>
            <person name="Sung W."/>
            <person name="Tang Z."/>
            <person name="Tsuchiya D."/>
            <person name="Tu H."/>
            <person name="Vos H."/>
            <person name="Wang M."/>
            <person name="Wolf Y.I."/>
            <person name="Yamagata H."/>
            <person name="Yamada T."/>
            <person name="Ye Y."/>
            <person name="Shaw J.R."/>
            <person name="Andrews J."/>
            <person name="Crease T.J."/>
            <person name="Tang H."/>
            <person name="Lucas S.M."/>
            <person name="Robertson H.M."/>
            <person name="Bork P."/>
            <person name="Koonin E.V."/>
            <person name="Zdobnov E.M."/>
            <person name="Grigoriev I.V."/>
            <person name="Lynch M."/>
            <person name="Boore J.L."/>
        </authorList>
    </citation>
    <scope>NUCLEOTIDE SEQUENCE [LARGE SCALE GENOMIC DNA]</scope>
</reference>
<dbReference type="GO" id="GO:0005975">
    <property type="term" value="P:carbohydrate metabolic process"/>
    <property type="evidence" value="ECO:0007669"/>
    <property type="project" value="InterPro"/>
</dbReference>
<dbReference type="PANTHER" id="PTHR22600:SF26">
    <property type="entry name" value="BETA-N-ACETYLHEXOSAMINIDASE"/>
    <property type="match status" value="1"/>
</dbReference>
<gene>
    <name evidence="7" type="ORF">DAPPUDRAFT_330050</name>
</gene>
<dbReference type="EMBL" id="GL732654">
    <property type="protein sequence ID" value="EFX68508.1"/>
    <property type="molecule type" value="Genomic_DNA"/>
</dbReference>
<dbReference type="PRINTS" id="PR00738">
    <property type="entry name" value="GLHYDRLASE20"/>
</dbReference>
<dbReference type="Proteomes" id="UP000000305">
    <property type="component" value="Unassembled WGS sequence"/>
</dbReference>
<dbReference type="KEGG" id="dpx:DAPPUDRAFT_330050"/>
<evidence type="ECO:0000259" key="6">
    <source>
        <dbReference type="Pfam" id="PF00728"/>
    </source>
</evidence>
<dbReference type="Pfam" id="PF00728">
    <property type="entry name" value="Glyco_hydro_20"/>
    <property type="match status" value="1"/>
</dbReference>
<dbReference type="GO" id="GO:0030203">
    <property type="term" value="P:glycosaminoglycan metabolic process"/>
    <property type="evidence" value="ECO:0000318"/>
    <property type="project" value="GO_Central"/>
</dbReference>
<evidence type="ECO:0000256" key="4">
    <source>
        <dbReference type="ARBA" id="ARBA00022729"/>
    </source>
</evidence>
<feature type="domain" description="Glycoside hydrolase family 20 catalytic" evidence="6">
    <location>
        <begin position="173"/>
        <end position="259"/>
    </location>
</feature>
<evidence type="ECO:0000256" key="2">
    <source>
        <dbReference type="ARBA" id="ARBA00006285"/>
    </source>
</evidence>
<name>E9HIE9_DAPPU</name>
<dbReference type="PhylomeDB" id="E9HIE9"/>
<dbReference type="InterPro" id="IPR017853">
    <property type="entry name" value="GH"/>
</dbReference>
<dbReference type="OrthoDB" id="1884872at2759"/>
<evidence type="ECO:0000313" key="8">
    <source>
        <dbReference type="Proteomes" id="UP000000305"/>
    </source>
</evidence>
<dbReference type="EC" id="3.2.1.52" evidence="3"/>
<dbReference type="AlphaFoldDB" id="E9HIE9"/>